<dbReference type="InterPro" id="IPR051763">
    <property type="entry name" value="Copper_Homeo_Regul"/>
</dbReference>
<evidence type="ECO:0000256" key="4">
    <source>
        <dbReference type="ARBA" id="ARBA00023008"/>
    </source>
</evidence>
<dbReference type="EMBL" id="JAAAIP010000362">
    <property type="protein sequence ID" value="KAG0318633.1"/>
    <property type="molecule type" value="Genomic_DNA"/>
</dbReference>
<feature type="compositionally biased region" description="Low complexity" evidence="8">
    <location>
        <begin position="198"/>
        <end position="212"/>
    </location>
</feature>
<dbReference type="PRINTS" id="PR00617">
    <property type="entry name" value="COPPERFIST"/>
</dbReference>
<name>A0A9P6UTI9_9FUNG</name>
<dbReference type="PROSITE" id="PS50073">
    <property type="entry name" value="COPPER_FIST_2"/>
    <property type="match status" value="1"/>
</dbReference>
<comment type="subcellular location">
    <subcellularLocation>
        <location evidence="1">Nucleus</location>
    </subcellularLocation>
</comment>
<feature type="region of interest" description="Disordered" evidence="8">
    <location>
        <begin position="537"/>
        <end position="569"/>
    </location>
</feature>
<dbReference type="GO" id="GO:0000981">
    <property type="term" value="F:DNA-binding transcription factor activity, RNA polymerase II-specific"/>
    <property type="evidence" value="ECO:0007669"/>
    <property type="project" value="TreeGrafter"/>
</dbReference>
<keyword evidence="5" id="KW-0805">Transcription regulation</keyword>
<evidence type="ECO:0000256" key="1">
    <source>
        <dbReference type="ARBA" id="ARBA00004123"/>
    </source>
</evidence>
<feature type="domain" description="Copper-fist" evidence="9">
    <location>
        <begin position="1"/>
        <end position="40"/>
    </location>
</feature>
<dbReference type="Proteomes" id="UP000738325">
    <property type="component" value="Unassembled WGS sequence"/>
</dbReference>
<dbReference type="GO" id="GO:0005634">
    <property type="term" value="C:nucleus"/>
    <property type="evidence" value="ECO:0007669"/>
    <property type="project" value="UniProtKB-SubCell"/>
</dbReference>
<sequence>MVFVNGQKFACATCIKGHRSTTCNHGERPLHEIKKKGRPSTQCLHCKELRKAKQVSVRCICGKEEATSTIATGLKRTKSLSHDGRLFSLADLGGEGVLRSLSTEGAMLAGSSDSSASPNEDAYSCGCLEGNVCSCCRDRAGHVVTRPGKGSTENAVLKHYQSKHQRSTASVDLGKLGMLRQLRDASPASLSPYISGMPVSHSPDDSVSSNSSLGLTDHIGTMGISANDPSLQLAQAQGSSSLSISSPLGGQQPPHLCFDYASSSDCDSDHYNPPTSYSYVPQSMANYTVGNASEDFEDQDLNTFQNNTLNRPTPSSILSGFGLLSPLLQVQLSQAPAPSTPLATKSCSSTSGDARQKGSCCSANNATVVTANDSSVQAISQGTQAMNLSQALSLIEANSQNASTMMDSDVRQALLGQNGTESVKMQHPTLLGDNGVLICGCGCGRPTVDCADCFRDMCEFVGESQARMMKEELDYEMVINREGGYLADLGLNMNMSMAMNMSLSMTMDMEMEMDMNDMNAELNLDQEEPQTIDQGLVQGQDTQSSTDPSSRFNHSEQQQRQQQQQQRQEVLEQEQRLRLQLMEQEQMQLSRLQPSALNQLQLDFLDDEDWSFVDEIRTDNSELRMPQVQST</sequence>
<evidence type="ECO:0000256" key="2">
    <source>
        <dbReference type="ARBA" id="ARBA00022723"/>
    </source>
</evidence>
<dbReference type="GO" id="GO:0006879">
    <property type="term" value="P:intracellular iron ion homeostasis"/>
    <property type="evidence" value="ECO:0007669"/>
    <property type="project" value="TreeGrafter"/>
</dbReference>
<evidence type="ECO:0000313" key="10">
    <source>
        <dbReference type="EMBL" id="KAG0318633.1"/>
    </source>
</evidence>
<dbReference type="FunFam" id="3.90.430.10:FF:000001">
    <property type="entry name" value="Copper fist DNA-binding protein"/>
    <property type="match status" value="1"/>
</dbReference>
<dbReference type="PANTHER" id="PTHR28088:SF5">
    <property type="entry name" value="TRANSCRIPTIONAL ACTIVATOR HAA1-RELATED"/>
    <property type="match status" value="1"/>
</dbReference>
<dbReference type="AlphaFoldDB" id="A0A9P6UTI9"/>
<keyword evidence="2" id="KW-0479">Metal-binding</keyword>
<keyword evidence="7" id="KW-0539">Nucleus</keyword>
<dbReference type="PANTHER" id="PTHR28088">
    <property type="entry name" value="TRANSCRIPTIONAL ACTIVATOR HAA1-RELATED"/>
    <property type="match status" value="1"/>
</dbReference>
<dbReference type="GO" id="GO:0000978">
    <property type="term" value="F:RNA polymerase II cis-regulatory region sequence-specific DNA binding"/>
    <property type="evidence" value="ECO:0007669"/>
    <property type="project" value="TreeGrafter"/>
</dbReference>
<dbReference type="SMART" id="SM01090">
    <property type="entry name" value="Copper-fist"/>
    <property type="match status" value="1"/>
</dbReference>
<feature type="region of interest" description="Disordered" evidence="8">
    <location>
        <begin position="193"/>
        <end position="214"/>
    </location>
</feature>
<evidence type="ECO:0000256" key="6">
    <source>
        <dbReference type="ARBA" id="ARBA00023163"/>
    </source>
</evidence>
<organism evidence="10 11">
    <name type="scientific">Dissophora globulifera</name>
    <dbReference type="NCBI Taxonomy" id="979702"/>
    <lineage>
        <taxon>Eukaryota</taxon>
        <taxon>Fungi</taxon>
        <taxon>Fungi incertae sedis</taxon>
        <taxon>Mucoromycota</taxon>
        <taxon>Mortierellomycotina</taxon>
        <taxon>Mortierellomycetes</taxon>
        <taxon>Mortierellales</taxon>
        <taxon>Mortierellaceae</taxon>
        <taxon>Dissophora</taxon>
    </lineage>
</organism>
<dbReference type="GO" id="GO:0045944">
    <property type="term" value="P:positive regulation of transcription by RNA polymerase II"/>
    <property type="evidence" value="ECO:0007669"/>
    <property type="project" value="TreeGrafter"/>
</dbReference>
<dbReference type="SUPFAM" id="SSF57879">
    <property type="entry name" value="Zinc domain conserved in yeast copper-regulated transcription factors"/>
    <property type="match status" value="1"/>
</dbReference>
<keyword evidence="11" id="KW-1185">Reference proteome</keyword>
<feature type="compositionally biased region" description="Low complexity" evidence="8">
    <location>
        <begin position="555"/>
        <end position="568"/>
    </location>
</feature>
<dbReference type="Gene3D" id="3.90.430.10">
    <property type="entry name" value="Copper fist DNA-binding domain"/>
    <property type="match status" value="1"/>
</dbReference>
<dbReference type="GO" id="GO:0005507">
    <property type="term" value="F:copper ion binding"/>
    <property type="evidence" value="ECO:0007669"/>
    <property type="project" value="InterPro"/>
</dbReference>
<evidence type="ECO:0000256" key="3">
    <source>
        <dbReference type="ARBA" id="ARBA00022833"/>
    </source>
</evidence>
<comment type="caution">
    <text evidence="10">The sequence shown here is derived from an EMBL/GenBank/DDBJ whole genome shotgun (WGS) entry which is preliminary data.</text>
</comment>
<dbReference type="SMART" id="SM00412">
    <property type="entry name" value="Cu_FIST"/>
    <property type="match status" value="1"/>
</dbReference>
<evidence type="ECO:0000256" key="5">
    <source>
        <dbReference type="ARBA" id="ARBA00023015"/>
    </source>
</evidence>
<gene>
    <name evidence="10" type="ORF">BGZ99_005577</name>
</gene>
<accession>A0A9P6UTI9</accession>
<dbReference type="InterPro" id="IPR001083">
    <property type="entry name" value="Cu_fist_DNA-bd_dom"/>
</dbReference>
<keyword evidence="4" id="KW-0186">Copper</keyword>
<keyword evidence="6" id="KW-0804">Transcription</keyword>
<evidence type="ECO:0000313" key="11">
    <source>
        <dbReference type="Proteomes" id="UP000738325"/>
    </source>
</evidence>
<proteinExistence type="predicted"/>
<feature type="compositionally biased region" description="Polar residues" evidence="8">
    <location>
        <begin position="537"/>
        <end position="552"/>
    </location>
</feature>
<evidence type="ECO:0000259" key="9">
    <source>
        <dbReference type="PROSITE" id="PS50073"/>
    </source>
</evidence>
<protein>
    <recommendedName>
        <fullName evidence="9">Copper-fist domain-containing protein</fullName>
    </recommendedName>
</protein>
<dbReference type="Pfam" id="PF00649">
    <property type="entry name" value="Copper-fist"/>
    <property type="match status" value="1"/>
</dbReference>
<dbReference type="InterPro" id="IPR036395">
    <property type="entry name" value="Cu_fist_DNA-bd_dom_sf"/>
</dbReference>
<dbReference type="GO" id="GO:0006878">
    <property type="term" value="P:intracellular copper ion homeostasis"/>
    <property type="evidence" value="ECO:0007669"/>
    <property type="project" value="TreeGrafter"/>
</dbReference>
<keyword evidence="3" id="KW-0862">Zinc</keyword>
<evidence type="ECO:0000256" key="8">
    <source>
        <dbReference type="SAM" id="MobiDB-lite"/>
    </source>
</evidence>
<dbReference type="OrthoDB" id="5600085at2759"/>
<evidence type="ECO:0000256" key="7">
    <source>
        <dbReference type="ARBA" id="ARBA00023242"/>
    </source>
</evidence>
<reference evidence="10" key="1">
    <citation type="journal article" date="2020" name="Fungal Divers.">
        <title>Resolving the Mortierellaceae phylogeny through synthesis of multi-gene phylogenetics and phylogenomics.</title>
        <authorList>
            <person name="Vandepol N."/>
            <person name="Liber J."/>
            <person name="Desiro A."/>
            <person name="Na H."/>
            <person name="Kennedy M."/>
            <person name="Barry K."/>
            <person name="Grigoriev I.V."/>
            <person name="Miller A.N."/>
            <person name="O'Donnell K."/>
            <person name="Stajich J.E."/>
            <person name="Bonito G."/>
        </authorList>
    </citation>
    <scope>NUCLEOTIDE SEQUENCE</scope>
    <source>
        <strain evidence="10">REB-010B</strain>
    </source>
</reference>